<protein>
    <submittedName>
        <fullName evidence="2">S4 domain-containing protein YaaA</fullName>
    </submittedName>
</protein>
<evidence type="ECO:0000313" key="2">
    <source>
        <dbReference type="EMBL" id="RKQ15237.1"/>
    </source>
</evidence>
<organism evidence="2 3">
    <name type="scientific">Oceanobacillus bengalensis</name>
    <dbReference type="NCBI Taxonomy" id="1435466"/>
    <lineage>
        <taxon>Bacteria</taxon>
        <taxon>Bacillati</taxon>
        <taxon>Bacillota</taxon>
        <taxon>Bacilli</taxon>
        <taxon>Bacillales</taxon>
        <taxon>Bacillaceae</taxon>
        <taxon>Oceanobacillus</taxon>
    </lineage>
</organism>
<dbReference type="SUPFAM" id="SSF55174">
    <property type="entry name" value="Alpha-L RNA-binding motif"/>
    <property type="match status" value="1"/>
</dbReference>
<dbReference type="NCBIfam" id="TIGR02988">
    <property type="entry name" value="YaaA_near_RecF"/>
    <property type="match status" value="1"/>
</dbReference>
<reference evidence="2 3" key="1">
    <citation type="journal article" date="2015" name="Antonie Van Leeuwenhoek">
        <title>Oceanobacillus bengalensis sp. nov., a bacterium isolated from seawater of the Bay of Bengal.</title>
        <authorList>
            <person name="Yongchang O."/>
            <person name="Xiang W."/>
            <person name="Wang G."/>
        </authorList>
    </citation>
    <scope>NUCLEOTIDE SEQUENCE [LARGE SCALE GENOMIC DNA]</scope>
    <source>
        <strain evidence="2 3">MCCC 1K00260</strain>
    </source>
</reference>
<evidence type="ECO:0000313" key="3">
    <source>
        <dbReference type="Proteomes" id="UP000281813"/>
    </source>
</evidence>
<dbReference type="Gene3D" id="3.10.290.10">
    <property type="entry name" value="RNA-binding S4 domain"/>
    <property type="match status" value="1"/>
</dbReference>
<dbReference type="Pfam" id="PF13275">
    <property type="entry name" value="S4_2"/>
    <property type="match status" value="1"/>
</dbReference>
<gene>
    <name evidence="2" type="primary">yaaA</name>
    <name evidence="2" type="ORF">D8M05_10925</name>
</gene>
<proteinExistence type="predicted"/>
<keyword evidence="1" id="KW-0694">RNA-binding</keyword>
<dbReference type="InterPro" id="IPR036986">
    <property type="entry name" value="S4_RNA-bd_sf"/>
</dbReference>
<comment type="caution">
    <text evidence="2">The sequence shown here is derived from an EMBL/GenBank/DDBJ whole genome shotgun (WGS) entry which is preliminary data.</text>
</comment>
<sequence>MHEEIKIKTDYITLGQFIKLLNILESGGMVKSYIQEQGVIVNGEVDHRRGRKLYQNDVVEIEDIGSYIVKKED</sequence>
<dbReference type="GO" id="GO:0003723">
    <property type="term" value="F:RNA binding"/>
    <property type="evidence" value="ECO:0007669"/>
    <property type="project" value="UniProtKB-KW"/>
</dbReference>
<dbReference type="InterPro" id="IPR014330">
    <property type="entry name" value="RNA-bd_S4-rel_YaaA"/>
</dbReference>
<dbReference type="Proteomes" id="UP000281813">
    <property type="component" value="Unassembled WGS sequence"/>
</dbReference>
<evidence type="ECO:0000256" key="1">
    <source>
        <dbReference type="PROSITE-ProRule" id="PRU00182"/>
    </source>
</evidence>
<dbReference type="EMBL" id="RBZO01000015">
    <property type="protein sequence ID" value="RKQ15237.1"/>
    <property type="molecule type" value="Genomic_DNA"/>
</dbReference>
<accession>A0A494YYE0</accession>
<dbReference type="PROSITE" id="PS50889">
    <property type="entry name" value="S4"/>
    <property type="match status" value="1"/>
</dbReference>
<keyword evidence="3" id="KW-1185">Reference proteome</keyword>
<dbReference type="AlphaFoldDB" id="A0A494YYE0"/>
<name>A0A494YYE0_9BACI</name>
<dbReference type="OrthoDB" id="9811532at2"/>
<dbReference type="RefSeq" id="WP_121131707.1">
    <property type="nucleotide sequence ID" value="NZ_JBHUFK010000036.1"/>
</dbReference>